<feature type="compositionally biased region" description="Low complexity" evidence="1">
    <location>
        <begin position="354"/>
        <end position="373"/>
    </location>
</feature>
<feature type="compositionally biased region" description="Basic and acidic residues" evidence="1">
    <location>
        <begin position="470"/>
        <end position="484"/>
    </location>
</feature>
<evidence type="ECO:0000256" key="1">
    <source>
        <dbReference type="SAM" id="MobiDB-lite"/>
    </source>
</evidence>
<feature type="compositionally biased region" description="Basic and acidic residues" evidence="1">
    <location>
        <begin position="325"/>
        <end position="342"/>
    </location>
</feature>
<feature type="compositionally biased region" description="Basic residues" evidence="1">
    <location>
        <begin position="314"/>
        <end position="324"/>
    </location>
</feature>
<keyword evidence="3" id="KW-1185">Reference proteome</keyword>
<feature type="region of interest" description="Disordered" evidence="1">
    <location>
        <begin position="467"/>
        <end position="487"/>
    </location>
</feature>
<feature type="compositionally biased region" description="Basic and acidic residues" evidence="1">
    <location>
        <begin position="273"/>
        <end position="290"/>
    </location>
</feature>
<evidence type="ECO:0000313" key="3">
    <source>
        <dbReference type="Proteomes" id="UP000070544"/>
    </source>
</evidence>
<accession>A0A139AXC9</accession>
<sequence>MLSWRNPHHVSGSSQPSPKTTGTTAQTTPDFLKARTNYPSQHPGSPVPLRTQSTYSTSTLSDEDLKRKSVLLPDLIAQAREHSTSPTSRLVSRDLEAKIAQFLLEIHRTEADELRRRAGVDAFGLQRPVSIGPEVGQMLGSSGITSVYADITSVIPGSKSAMSLSPAAALLRRASAAPTTISAVTMSKPAETMSVKPTLTSTTPLSPPTMSVKPTFTSTTPLSPPAPVPLTPMGPPPPAPEQSHTSVSAGSGSGSKQRGFALPDALPPSSTESMKHEHERQPKHPIHSDIVKPASFPTPPTKSLPTLASVPPRRSSRHALRGKRVTSEKRASTESFSLDDHSGSTSGAPSTSNPAAYPAPARHPSHPSSSFPRHSIRSRSKKASRRAVKRRAAKPLPSIPTRTSSQHEPPPRTGTEVHVREVPVFSVMLGSESFGQAQTHEHGWGQSAEVAEVTLTDVMDELMEGWVDEDTPKVDRKEGNDDGARPVNVNVGIAAQPRAPVPPQISVEIVPVLEYRPRSPPPPPPRLRSRQPTVLMHLEADDHATSLASSRSFGSQASWSTATSPGTSRSASPVPSLPSVGNPPARFKVARPGEARRVRRSTKKRPGGPAAAGEVEAKPLGKVRRFKSLVGTWTNMKGGKGVMGELKDKLASKGGK</sequence>
<dbReference type="AlphaFoldDB" id="A0A139AXC9"/>
<feature type="compositionally biased region" description="Polar residues" evidence="1">
    <location>
        <begin position="343"/>
        <end position="353"/>
    </location>
</feature>
<feature type="compositionally biased region" description="Polar residues" evidence="1">
    <location>
        <begin position="242"/>
        <end position="256"/>
    </location>
</feature>
<dbReference type="Proteomes" id="UP000070544">
    <property type="component" value="Unassembled WGS sequence"/>
</dbReference>
<feature type="compositionally biased region" description="Polar residues" evidence="1">
    <location>
        <begin position="50"/>
        <end position="60"/>
    </location>
</feature>
<reference evidence="2 3" key="1">
    <citation type="journal article" date="2015" name="Genome Biol. Evol.">
        <title>Phylogenomic analyses indicate that early fungi evolved digesting cell walls of algal ancestors of land plants.</title>
        <authorList>
            <person name="Chang Y."/>
            <person name="Wang S."/>
            <person name="Sekimoto S."/>
            <person name="Aerts A.L."/>
            <person name="Choi C."/>
            <person name="Clum A."/>
            <person name="LaButti K.M."/>
            <person name="Lindquist E.A."/>
            <person name="Yee Ngan C."/>
            <person name="Ohm R.A."/>
            <person name="Salamov A.A."/>
            <person name="Grigoriev I.V."/>
            <person name="Spatafora J.W."/>
            <person name="Berbee M.L."/>
        </authorList>
    </citation>
    <scope>NUCLEOTIDE SEQUENCE [LARGE SCALE GENOMIC DNA]</scope>
    <source>
        <strain evidence="2 3">JEL478</strain>
    </source>
</reference>
<gene>
    <name evidence="2" type="ORF">M427DRAFT_51618</name>
</gene>
<feature type="region of interest" description="Disordered" evidence="1">
    <location>
        <begin position="1"/>
        <end position="63"/>
    </location>
</feature>
<dbReference type="EMBL" id="KQ965733">
    <property type="protein sequence ID" value="KXS21402.1"/>
    <property type="molecule type" value="Genomic_DNA"/>
</dbReference>
<evidence type="ECO:0000313" key="2">
    <source>
        <dbReference type="EMBL" id="KXS21402.1"/>
    </source>
</evidence>
<feature type="region of interest" description="Disordered" evidence="1">
    <location>
        <begin position="545"/>
        <end position="619"/>
    </location>
</feature>
<dbReference type="STRING" id="1344416.A0A139AXC9"/>
<proteinExistence type="predicted"/>
<organism evidence="2 3">
    <name type="scientific">Gonapodya prolifera (strain JEL478)</name>
    <name type="common">Monoblepharis prolifera</name>
    <dbReference type="NCBI Taxonomy" id="1344416"/>
    <lineage>
        <taxon>Eukaryota</taxon>
        <taxon>Fungi</taxon>
        <taxon>Fungi incertae sedis</taxon>
        <taxon>Chytridiomycota</taxon>
        <taxon>Chytridiomycota incertae sedis</taxon>
        <taxon>Monoblepharidomycetes</taxon>
        <taxon>Monoblepharidales</taxon>
        <taxon>Gonapodyaceae</taxon>
        <taxon>Gonapodya</taxon>
    </lineage>
</organism>
<protein>
    <submittedName>
        <fullName evidence="2">Uncharacterized protein</fullName>
    </submittedName>
</protein>
<name>A0A139AXC9_GONPJ</name>
<feature type="compositionally biased region" description="Pro residues" evidence="1">
    <location>
        <begin position="222"/>
        <end position="240"/>
    </location>
</feature>
<feature type="region of interest" description="Disordered" evidence="1">
    <location>
        <begin position="193"/>
        <end position="418"/>
    </location>
</feature>
<feature type="compositionally biased region" description="Basic residues" evidence="1">
    <location>
        <begin position="597"/>
        <end position="606"/>
    </location>
</feature>
<feature type="compositionally biased region" description="Polar residues" evidence="1">
    <location>
        <begin position="546"/>
        <end position="573"/>
    </location>
</feature>
<feature type="compositionally biased region" description="Basic residues" evidence="1">
    <location>
        <begin position="374"/>
        <end position="393"/>
    </location>
</feature>